<feature type="compositionally biased region" description="Low complexity" evidence="1">
    <location>
        <begin position="230"/>
        <end position="241"/>
    </location>
</feature>
<organism evidence="3 4">
    <name type="scientific">Tegillarca granosa</name>
    <name type="common">Malaysian cockle</name>
    <name type="synonym">Anadara granosa</name>
    <dbReference type="NCBI Taxonomy" id="220873"/>
    <lineage>
        <taxon>Eukaryota</taxon>
        <taxon>Metazoa</taxon>
        <taxon>Spiralia</taxon>
        <taxon>Lophotrochozoa</taxon>
        <taxon>Mollusca</taxon>
        <taxon>Bivalvia</taxon>
        <taxon>Autobranchia</taxon>
        <taxon>Pteriomorphia</taxon>
        <taxon>Arcoida</taxon>
        <taxon>Arcoidea</taxon>
        <taxon>Arcidae</taxon>
        <taxon>Tegillarca</taxon>
    </lineage>
</organism>
<reference evidence="3 4" key="1">
    <citation type="submission" date="2022-12" db="EMBL/GenBank/DDBJ databases">
        <title>Chromosome-level genome of Tegillarca granosa.</title>
        <authorList>
            <person name="Kim J."/>
        </authorList>
    </citation>
    <scope>NUCLEOTIDE SEQUENCE [LARGE SCALE GENOMIC DNA]</scope>
    <source>
        <strain evidence="3">Teg-2019</strain>
        <tissue evidence="3">Adductor muscle</tissue>
    </source>
</reference>
<feature type="transmembrane region" description="Helical" evidence="2">
    <location>
        <begin position="379"/>
        <end position="400"/>
    </location>
</feature>
<dbReference type="Pfam" id="PF07690">
    <property type="entry name" value="MFS_1"/>
    <property type="match status" value="1"/>
</dbReference>
<sequence length="459" mass="49884">MTTYDIPNQKGKTAVDGSCGHQTTVNMETPTPPDGGWGWVVVFGCFLQYVIEAGLKSSYGVLYVDIMDNLNVDEVDVSWIGSIRSGLYLGIAPLVLLLTKTVSCRVFTISGSIIIFSSLIVSAYLTSLPALIICLGVFQGIGFGFTFVTSNLVVNQYFDKKRPIAFGIAMCGGAVGTTIYPVLQDFILKEFGLSNALLLNAAPDLVFQSWIRRTNKQRGKAKDESDELGRTSSSSHRNRTSSSNLGIFKDPLFVAFFLTTLVITIGEFIPLYFLPNIVVNKGYDLSKASIVLSIQGLTSGFGRVLIGACSYRIPRLRAHLHNILAVFSGVLISILPFCNNYGQIVFLSAVYGFTLGGVLCLANVLIVDLFDRTVLASSLGYITLASGIGAFIGSPIAAGLSEVIGSDDVIQTMAYYKTIKENNDQHYTAIHVMNHLLQLIRSNLVAMDATVTRQKELHF</sequence>
<keyword evidence="4" id="KW-1185">Reference proteome</keyword>
<feature type="transmembrane region" description="Helical" evidence="2">
    <location>
        <begin position="343"/>
        <end position="367"/>
    </location>
</feature>
<dbReference type="InterPro" id="IPR050327">
    <property type="entry name" value="Proton-linked_MCT"/>
</dbReference>
<keyword evidence="2" id="KW-0812">Transmembrane</keyword>
<keyword evidence="2" id="KW-1133">Transmembrane helix</keyword>
<keyword evidence="2" id="KW-0472">Membrane</keyword>
<dbReference type="PANTHER" id="PTHR11360:SF306">
    <property type="entry name" value="RE01051P"/>
    <property type="match status" value="1"/>
</dbReference>
<accession>A0ABQ9EYA7</accession>
<dbReference type="CDD" id="cd17352">
    <property type="entry name" value="MFS_MCT_SLC16"/>
    <property type="match status" value="1"/>
</dbReference>
<protein>
    <submittedName>
        <fullName evidence="3">Uncharacterized protein</fullName>
    </submittedName>
</protein>
<dbReference type="EMBL" id="JARBDR010000640">
    <property type="protein sequence ID" value="KAJ8310064.1"/>
    <property type="molecule type" value="Genomic_DNA"/>
</dbReference>
<feature type="compositionally biased region" description="Basic and acidic residues" evidence="1">
    <location>
        <begin position="220"/>
        <end position="229"/>
    </location>
</feature>
<feature type="region of interest" description="Disordered" evidence="1">
    <location>
        <begin position="218"/>
        <end position="241"/>
    </location>
</feature>
<feature type="transmembrane region" description="Helical" evidence="2">
    <location>
        <begin position="106"/>
        <end position="124"/>
    </location>
</feature>
<name>A0ABQ9EYA7_TEGGR</name>
<feature type="transmembrane region" description="Helical" evidence="2">
    <location>
        <begin position="252"/>
        <end position="273"/>
    </location>
</feature>
<evidence type="ECO:0000313" key="3">
    <source>
        <dbReference type="EMBL" id="KAJ8310064.1"/>
    </source>
</evidence>
<feature type="transmembrane region" description="Helical" evidence="2">
    <location>
        <begin position="318"/>
        <end position="337"/>
    </location>
</feature>
<feature type="transmembrane region" description="Helical" evidence="2">
    <location>
        <begin position="164"/>
        <end position="183"/>
    </location>
</feature>
<feature type="transmembrane region" description="Helical" evidence="2">
    <location>
        <begin position="130"/>
        <end position="152"/>
    </location>
</feature>
<feature type="transmembrane region" description="Helical" evidence="2">
    <location>
        <begin position="77"/>
        <end position="99"/>
    </location>
</feature>
<proteinExistence type="predicted"/>
<dbReference type="SUPFAM" id="SSF103473">
    <property type="entry name" value="MFS general substrate transporter"/>
    <property type="match status" value="1"/>
</dbReference>
<dbReference type="InterPro" id="IPR036259">
    <property type="entry name" value="MFS_trans_sf"/>
</dbReference>
<evidence type="ECO:0000256" key="1">
    <source>
        <dbReference type="SAM" id="MobiDB-lite"/>
    </source>
</evidence>
<evidence type="ECO:0000256" key="2">
    <source>
        <dbReference type="SAM" id="Phobius"/>
    </source>
</evidence>
<evidence type="ECO:0000313" key="4">
    <source>
        <dbReference type="Proteomes" id="UP001217089"/>
    </source>
</evidence>
<dbReference type="Proteomes" id="UP001217089">
    <property type="component" value="Unassembled WGS sequence"/>
</dbReference>
<dbReference type="PANTHER" id="PTHR11360">
    <property type="entry name" value="MONOCARBOXYLATE TRANSPORTER"/>
    <property type="match status" value="1"/>
</dbReference>
<dbReference type="Gene3D" id="1.20.1250.20">
    <property type="entry name" value="MFS general substrate transporter like domains"/>
    <property type="match status" value="2"/>
</dbReference>
<gene>
    <name evidence="3" type="ORF">KUTeg_011929</name>
</gene>
<comment type="caution">
    <text evidence="3">The sequence shown here is derived from an EMBL/GenBank/DDBJ whole genome shotgun (WGS) entry which is preliminary data.</text>
</comment>
<dbReference type="InterPro" id="IPR011701">
    <property type="entry name" value="MFS"/>
</dbReference>